<dbReference type="InterPro" id="IPR011583">
    <property type="entry name" value="Chitinase_II/V-like_cat"/>
</dbReference>
<keyword evidence="3" id="KW-0624">Polysaccharide degradation</keyword>
<keyword evidence="5" id="KW-0378">Hydrolase</keyword>
<dbReference type="InterPro" id="IPR001223">
    <property type="entry name" value="Glyco_hydro18_cat"/>
</dbReference>
<dbReference type="InterPro" id="IPR017853">
    <property type="entry name" value="GH"/>
</dbReference>
<dbReference type="PANTHER" id="PTHR11177">
    <property type="entry name" value="CHITINASE"/>
    <property type="match status" value="1"/>
</dbReference>
<dbReference type="InterPro" id="IPR029070">
    <property type="entry name" value="Chitinase_insertion_sf"/>
</dbReference>
<dbReference type="Pfam" id="PF00704">
    <property type="entry name" value="Glyco_hydro_18"/>
    <property type="match status" value="1"/>
</dbReference>
<comment type="catalytic activity">
    <reaction evidence="1">
        <text>Random endo-hydrolysis of N-acetyl-beta-D-glucosaminide (1-&gt;4)-beta-linkages in chitin and chitodextrins.</text>
        <dbReference type="EC" id="3.2.1.14"/>
    </reaction>
</comment>
<evidence type="ECO:0000256" key="2">
    <source>
        <dbReference type="ARBA" id="ARBA00012729"/>
    </source>
</evidence>
<dbReference type="PROSITE" id="PS51910">
    <property type="entry name" value="GH18_2"/>
    <property type="match status" value="1"/>
</dbReference>
<feature type="domain" description="GH18" evidence="4">
    <location>
        <begin position="412"/>
        <end position="875"/>
    </location>
</feature>
<dbReference type="EMBL" id="JAVIKH010000001">
    <property type="protein sequence ID" value="MDX8335165.1"/>
    <property type="molecule type" value="Genomic_DNA"/>
</dbReference>
<accession>A0ABU4W7J9</accession>
<comment type="caution">
    <text evidence="5">The sequence shown here is derived from an EMBL/GenBank/DDBJ whole genome shotgun (WGS) entry which is preliminary data.</text>
</comment>
<evidence type="ECO:0000256" key="3">
    <source>
        <dbReference type="ARBA" id="ARBA00023024"/>
    </source>
</evidence>
<dbReference type="SUPFAM" id="SSF54556">
    <property type="entry name" value="Chitinase insertion domain"/>
    <property type="match status" value="1"/>
</dbReference>
<dbReference type="GO" id="GO:0016787">
    <property type="term" value="F:hydrolase activity"/>
    <property type="evidence" value="ECO:0007669"/>
    <property type="project" value="UniProtKB-KW"/>
</dbReference>
<dbReference type="PANTHER" id="PTHR11177:SF317">
    <property type="entry name" value="CHITINASE 12-RELATED"/>
    <property type="match status" value="1"/>
</dbReference>
<name>A0ABU4W7J9_9FUSO</name>
<evidence type="ECO:0000259" key="4">
    <source>
        <dbReference type="PROSITE" id="PS51910"/>
    </source>
</evidence>
<protein>
    <recommendedName>
        <fullName evidence="2">chitinase</fullName>
        <ecNumber evidence="2">3.2.1.14</ecNumber>
    </recommendedName>
</protein>
<dbReference type="Proteomes" id="UP001279681">
    <property type="component" value="Unassembled WGS sequence"/>
</dbReference>
<proteinExistence type="predicted"/>
<keyword evidence="3" id="KW-0119">Carbohydrate metabolism</keyword>
<dbReference type="EC" id="3.2.1.14" evidence="2"/>
<organism evidence="5 6">
    <name type="scientific">Candidatus Cetobacterium colombiensis</name>
    <dbReference type="NCBI Taxonomy" id="3073100"/>
    <lineage>
        <taxon>Bacteria</taxon>
        <taxon>Fusobacteriati</taxon>
        <taxon>Fusobacteriota</taxon>
        <taxon>Fusobacteriia</taxon>
        <taxon>Fusobacteriales</taxon>
        <taxon>Fusobacteriaceae</taxon>
        <taxon>Cetobacterium</taxon>
    </lineage>
</organism>
<dbReference type="SMART" id="SM00636">
    <property type="entry name" value="Glyco_18"/>
    <property type="match status" value="1"/>
</dbReference>
<evidence type="ECO:0000313" key="5">
    <source>
        <dbReference type="EMBL" id="MDX8335165.1"/>
    </source>
</evidence>
<evidence type="ECO:0000256" key="1">
    <source>
        <dbReference type="ARBA" id="ARBA00000822"/>
    </source>
</evidence>
<dbReference type="Gene3D" id="3.20.20.80">
    <property type="entry name" value="Glycosidases"/>
    <property type="match status" value="1"/>
</dbReference>
<dbReference type="InterPro" id="IPR050314">
    <property type="entry name" value="Glycosyl_Hydrlase_18"/>
</dbReference>
<sequence length="902" mass="101003">MLKTNNELFPVIDKEQEFQKIYNNTIEKVNFINSKYTSIHNGVECEELDSLVEKMNNFVLNLNRSTKLEEYLSFKLLVQNILKLLNECNHGEILPPEPEPELEPAVLNAILRNINKNLTGELTLGENAHLITTVEYELYQNNTRVEKVTTNTGSKIANFSTNTPGTYKFIAKYYWADKFKQITSNTLVIEEEVVPPPVEDGDFPTKLPYSNLWAHTVTTNGNYEITLNNTWGVIDSKLAVYLDGVLTEVLSTNFTATNKGSAKNIVPTSKYPTNKDLKFVYKVTYVRDEKTNDKVVVYYKSTTGVVEIATPDGGVKYCKHPEWNSEIEYGAATNKIVFFQGFHFKHSGWASKGDAPKLNGDWSPWTKLSAAEETAIDCPGNHVMDSAGTKPNAHLEPMNVAQVEGLGSPMEKMHITYTPEWGKWAGRKYTPKITSWNKISHMQYAFVDVIPNYTGKFNTDKDDISHLRRSAADAPNGTNLNVSPNIFDPGAAFSAYGGTNAFMTEYNEMCRKYPYVKPIASLGGWSRSAFFRDAAQPEKIDYFVQRCIDFIREFNMIGIDIDWEFPCDRRDGDLVDSPNDLGSPRAADDEEFLFTSLMQNLRKALDKAGEEDGKYYFLSCAIVSGKKHIQKSGIGVWHPVCDFISYMTYDVHGAFDPITNHQSYLFQNPNDPQAETNPNGNAFAIADLIQFVTTNYGVSASKITIGSPFYSRGWSGIFKPASGWLNPNTPGLYARTNIDAASNGSKGCSAPGTMDGGRGAGVLCLHHLNKLIKGENVSVRTLDMNGPANPHAGAILRGADFKYYYDEAAQTPYLYNESAGIFYTFEDERSVETKCQWVIENNLAGIISWDIAMDDYGIDPHGPEATTAYPTLYGAEHLLTSVIFEKFKTNSLRLNYLNRISR</sequence>
<dbReference type="RefSeq" id="WP_320312574.1">
    <property type="nucleotide sequence ID" value="NZ_JAVIKH010000001.1"/>
</dbReference>
<keyword evidence="3" id="KW-0146">Chitin degradation</keyword>
<dbReference type="Gene3D" id="3.10.50.10">
    <property type="match status" value="1"/>
</dbReference>
<reference evidence="6" key="1">
    <citation type="submission" date="2023-07" db="EMBL/GenBank/DDBJ databases">
        <authorList>
            <person name="Colorado M.A."/>
            <person name="Villamil L.M."/>
            <person name="Melo J.F."/>
            <person name="Rodriguez J.A."/>
            <person name="Ruiz R.Y."/>
        </authorList>
    </citation>
    <scope>NUCLEOTIDE SEQUENCE [LARGE SCALE GENOMIC DNA]</scope>
    <source>
        <strain evidence="6">C33</strain>
    </source>
</reference>
<dbReference type="SUPFAM" id="SSF51445">
    <property type="entry name" value="(Trans)glycosidases"/>
    <property type="match status" value="1"/>
</dbReference>
<gene>
    <name evidence="5" type="ORF">RFV38_01420</name>
</gene>
<evidence type="ECO:0000313" key="6">
    <source>
        <dbReference type="Proteomes" id="UP001279681"/>
    </source>
</evidence>
<keyword evidence="6" id="KW-1185">Reference proteome</keyword>